<evidence type="ECO:0000256" key="1">
    <source>
        <dbReference type="SAM" id="MobiDB-lite"/>
    </source>
</evidence>
<name>A0A834SYF4_9FABA</name>
<proteinExistence type="predicted"/>
<evidence type="ECO:0000313" key="3">
    <source>
        <dbReference type="Proteomes" id="UP000634136"/>
    </source>
</evidence>
<sequence>MARKSRTVGITPPRSGPHMKADVAEGF</sequence>
<accession>A0A834SYF4</accession>
<dbReference type="EMBL" id="JAAIUW010000010">
    <property type="protein sequence ID" value="KAF7812545.1"/>
    <property type="molecule type" value="Genomic_DNA"/>
</dbReference>
<protein>
    <submittedName>
        <fullName evidence="2">Uncharacterized protein</fullName>
    </submittedName>
</protein>
<dbReference type="AlphaFoldDB" id="A0A834SYF4"/>
<comment type="caution">
    <text evidence="2">The sequence shown here is derived from an EMBL/GenBank/DDBJ whole genome shotgun (WGS) entry which is preliminary data.</text>
</comment>
<reference evidence="2" key="1">
    <citation type="submission" date="2020-09" db="EMBL/GenBank/DDBJ databases">
        <title>Genome-Enabled Discovery of Anthraquinone Biosynthesis in Senna tora.</title>
        <authorList>
            <person name="Kang S.-H."/>
            <person name="Pandey R.P."/>
            <person name="Lee C.-M."/>
            <person name="Sim J.-S."/>
            <person name="Jeong J.-T."/>
            <person name="Choi B.-S."/>
            <person name="Jung M."/>
            <person name="Ginzburg D."/>
            <person name="Zhao K."/>
            <person name="Won S.Y."/>
            <person name="Oh T.-J."/>
            <person name="Yu Y."/>
            <person name="Kim N.-H."/>
            <person name="Lee O.R."/>
            <person name="Lee T.-H."/>
            <person name="Bashyal P."/>
            <person name="Kim T.-S."/>
            <person name="Lee W.-H."/>
            <person name="Kawkins C."/>
            <person name="Kim C.-K."/>
            <person name="Kim J.S."/>
            <person name="Ahn B.O."/>
            <person name="Rhee S.Y."/>
            <person name="Sohng J.K."/>
        </authorList>
    </citation>
    <scope>NUCLEOTIDE SEQUENCE</scope>
    <source>
        <tissue evidence="2">Leaf</tissue>
    </source>
</reference>
<gene>
    <name evidence="2" type="ORF">G2W53_033521</name>
</gene>
<feature type="region of interest" description="Disordered" evidence="1">
    <location>
        <begin position="1"/>
        <end position="27"/>
    </location>
</feature>
<organism evidence="2 3">
    <name type="scientific">Senna tora</name>
    <dbReference type="NCBI Taxonomy" id="362788"/>
    <lineage>
        <taxon>Eukaryota</taxon>
        <taxon>Viridiplantae</taxon>
        <taxon>Streptophyta</taxon>
        <taxon>Embryophyta</taxon>
        <taxon>Tracheophyta</taxon>
        <taxon>Spermatophyta</taxon>
        <taxon>Magnoliopsida</taxon>
        <taxon>eudicotyledons</taxon>
        <taxon>Gunneridae</taxon>
        <taxon>Pentapetalae</taxon>
        <taxon>rosids</taxon>
        <taxon>fabids</taxon>
        <taxon>Fabales</taxon>
        <taxon>Fabaceae</taxon>
        <taxon>Caesalpinioideae</taxon>
        <taxon>Cassia clade</taxon>
        <taxon>Senna</taxon>
    </lineage>
</organism>
<evidence type="ECO:0000313" key="2">
    <source>
        <dbReference type="EMBL" id="KAF7812545.1"/>
    </source>
</evidence>
<keyword evidence="3" id="KW-1185">Reference proteome</keyword>
<dbReference type="Proteomes" id="UP000634136">
    <property type="component" value="Unassembled WGS sequence"/>
</dbReference>